<name>A0AA42C3X8_9BACT</name>
<gene>
    <name evidence="2" type="ORF">N2K84_00495</name>
</gene>
<dbReference type="EMBL" id="JAPAAF010000001">
    <property type="protein sequence ID" value="MCW0481188.1"/>
    <property type="molecule type" value="Genomic_DNA"/>
</dbReference>
<evidence type="ECO:0000313" key="3">
    <source>
        <dbReference type="Proteomes" id="UP001163821"/>
    </source>
</evidence>
<dbReference type="PANTHER" id="PTHR30373:SF8">
    <property type="entry name" value="BLL7265 PROTEIN"/>
    <property type="match status" value="1"/>
</dbReference>
<dbReference type="Gene3D" id="3.10.310.50">
    <property type="match status" value="1"/>
</dbReference>
<evidence type="ECO:0000313" key="2">
    <source>
        <dbReference type="EMBL" id="MCW0481188.1"/>
    </source>
</evidence>
<dbReference type="AlphaFoldDB" id="A0AA42C3X8"/>
<protein>
    <submittedName>
        <fullName evidence="2">TPM domain-containing protein</fullName>
    </submittedName>
</protein>
<feature type="domain" description="TPM" evidence="1">
    <location>
        <begin position="5"/>
        <end position="120"/>
    </location>
</feature>
<dbReference type="RefSeq" id="WP_282589793.1">
    <property type="nucleotide sequence ID" value="NZ_JAPAAF010000001.1"/>
</dbReference>
<dbReference type="Pfam" id="PF04536">
    <property type="entry name" value="TPM_phosphatase"/>
    <property type="match status" value="1"/>
</dbReference>
<reference evidence="2" key="1">
    <citation type="submission" date="2022-10" db="EMBL/GenBank/DDBJ databases">
        <title>Gaoshiqiia sediminis gen. nov., sp. nov., isolated from coastal sediment.</title>
        <authorList>
            <person name="Yu W.X."/>
            <person name="Mu D.S."/>
            <person name="Du J.Z."/>
            <person name="Liang Y.Q."/>
        </authorList>
    </citation>
    <scope>NUCLEOTIDE SEQUENCE</scope>
    <source>
        <strain evidence="2">A06</strain>
    </source>
</reference>
<sequence length="146" mass="16581">MSVQSFFSEQQKKQITDAIKAAELNTSGEVRLHVEGSCKGDVLDCAAYWFEKLKMHKTEQRNGVLFYLAVNDHKFAILGDAGINAKVPDDFWENIKEHMVGRFKMGQFSEGLAEGILMAGEQLKKHFPYQKDDMNELSDEISFGEK</sequence>
<evidence type="ECO:0000259" key="1">
    <source>
        <dbReference type="Pfam" id="PF04536"/>
    </source>
</evidence>
<organism evidence="2 3">
    <name type="scientific">Gaoshiqia sediminis</name>
    <dbReference type="NCBI Taxonomy" id="2986998"/>
    <lineage>
        <taxon>Bacteria</taxon>
        <taxon>Pseudomonadati</taxon>
        <taxon>Bacteroidota</taxon>
        <taxon>Bacteroidia</taxon>
        <taxon>Marinilabiliales</taxon>
        <taxon>Prolixibacteraceae</taxon>
        <taxon>Gaoshiqia</taxon>
    </lineage>
</organism>
<dbReference type="Proteomes" id="UP001163821">
    <property type="component" value="Unassembled WGS sequence"/>
</dbReference>
<comment type="caution">
    <text evidence="2">The sequence shown here is derived from an EMBL/GenBank/DDBJ whole genome shotgun (WGS) entry which is preliminary data.</text>
</comment>
<proteinExistence type="predicted"/>
<dbReference type="PANTHER" id="PTHR30373">
    <property type="entry name" value="UPF0603 PROTEIN YGCG"/>
    <property type="match status" value="1"/>
</dbReference>
<dbReference type="InterPro" id="IPR007621">
    <property type="entry name" value="TPM_dom"/>
</dbReference>
<keyword evidence="3" id="KW-1185">Reference proteome</keyword>
<accession>A0AA42C3X8</accession>